<dbReference type="InterPro" id="IPR000731">
    <property type="entry name" value="SSD"/>
</dbReference>
<feature type="transmembrane region" description="Helical" evidence="7">
    <location>
        <begin position="586"/>
        <end position="609"/>
    </location>
</feature>
<feature type="transmembrane region" description="Helical" evidence="7">
    <location>
        <begin position="12"/>
        <end position="35"/>
    </location>
</feature>
<name>A0ABN2MKK5_9ACTN</name>
<evidence type="ECO:0000256" key="7">
    <source>
        <dbReference type="SAM" id="Phobius"/>
    </source>
</evidence>
<comment type="subcellular location">
    <subcellularLocation>
        <location evidence="1">Cell membrane</location>
        <topology evidence="1">Multi-pass membrane protein</topology>
    </subcellularLocation>
</comment>
<keyword evidence="3 7" id="KW-0812">Transmembrane</keyword>
<feature type="domain" description="SSD" evidence="8">
    <location>
        <begin position="200"/>
        <end position="331"/>
    </location>
</feature>
<feature type="transmembrane region" description="Helical" evidence="7">
    <location>
        <begin position="281"/>
        <end position="302"/>
    </location>
</feature>
<feature type="transmembrane region" description="Helical" evidence="7">
    <location>
        <begin position="630"/>
        <end position="650"/>
    </location>
</feature>
<evidence type="ECO:0000256" key="3">
    <source>
        <dbReference type="ARBA" id="ARBA00022692"/>
    </source>
</evidence>
<organism evidence="9 10">
    <name type="scientific">Luedemannella flava</name>
    <dbReference type="NCBI Taxonomy" id="349316"/>
    <lineage>
        <taxon>Bacteria</taxon>
        <taxon>Bacillati</taxon>
        <taxon>Actinomycetota</taxon>
        <taxon>Actinomycetes</taxon>
        <taxon>Micromonosporales</taxon>
        <taxon>Micromonosporaceae</taxon>
        <taxon>Luedemannella</taxon>
    </lineage>
</organism>
<dbReference type="EMBL" id="BAAALT010000253">
    <property type="protein sequence ID" value="GAA1829200.1"/>
    <property type="molecule type" value="Genomic_DNA"/>
</dbReference>
<comment type="caution">
    <text evidence="9">The sequence shown here is derived from an EMBL/GenBank/DDBJ whole genome shotgun (WGS) entry which is preliminary data.</text>
</comment>
<feature type="transmembrane region" description="Helical" evidence="7">
    <location>
        <begin position="656"/>
        <end position="678"/>
    </location>
</feature>
<proteinExistence type="predicted"/>
<feature type="transmembrane region" description="Helical" evidence="7">
    <location>
        <begin position="521"/>
        <end position="542"/>
    </location>
</feature>
<reference evidence="9 10" key="1">
    <citation type="journal article" date="2019" name="Int. J. Syst. Evol. Microbiol.">
        <title>The Global Catalogue of Microorganisms (GCM) 10K type strain sequencing project: providing services to taxonomists for standard genome sequencing and annotation.</title>
        <authorList>
            <consortium name="The Broad Institute Genomics Platform"/>
            <consortium name="The Broad Institute Genome Sequencing Center for Infectious Disease"/>
            <person name="Wu L."/>
            <person name="Ma J."/>
        </authorList>
    </citation>
    <scope>NUCLEOTIDE SEQUENCE [LARGE SCALE GENOMIC DNA]</scope>
    <source>
        <strain evidence="9 10">JCM 13250</strain>
    </source>
</reference>
<feature type="transmembrane region" description="Helical" evidence="7">
    <location>
        <begin position="547"/>
        <end position="566"/>
    </location>
</feature>
<evidence type="ECO:0000256" key="6">
    <source>
        <dbReference type="SAM" id="MobiDB-lite"/>
    </source>
</evidence>
<protein>
    <submittedName>
        <fullName evidence="9">MMPL family transporter</fullName>
    </submittedName>
</protein>
<dbReference type="Proteomes" id="UP001500218">
    <property type="component" value="Unassembled WGS sequence"/>
</dbReference>
<dbReference type="Pfam" id="PF03176">
    <property type="entry name" value="MMPL"/>
    <property type="match status" value="2"/>
</dbReference>
<evidence type="ECO:0000313" key="10">
    <source>
        <dbReference type="Proteomes" id="UP001500218"/>
    </source>
</evidence>
<feature type="region of interest" description="Disordered" evidence="6">
    <location>
        <begin position="712"/>
        <end position="731"/>
    </location>
</feature>
<dbReference type="Gene3D" id="1.20.1640.10">
    <property type="entry name" value="Multidrug efflux transporter AcrB transmembrane domain"/>
    <property type="match status" value="2"/>
</dbReference>
<dbReference type="PROSITE" id="PS50156">
    <property type="entry name" value="SSD"/>
    <property type="match status" value="1"/>
</dbReference>
<feature type="transmembrane region" description="Helical" evidence="7">
    <location>
        <begin position="371"/>
        <end position="389"/>
    </location>
</feature>
<dbReference type="SUPFAM" id="SSF82866">
    <property type="entry name" value="Multidrug efflux transporter AcrB transmembrane domain"/>
    <property type="match status" value="2"/>
</dbReference>
<accession>A0ABN2MKK5</accession>
<dbReference type="PANTHER" id="PTHR33406:SF13">
    <property type="entry name" value="MEMBRANE PROTEIN YDFJ"/>
    <property type="match status" value="1"/>
</dbReference>
<dbReference type="PANTHER" id="PTHR33406">
    <property type="entry name" value="MEMBRANE PROTEIN MJ1562-RELATED"/>
    <property type="match status" value="1"/>
</dbReference>
<evidence type="ECO:0000256" key="2">
    <source>
        <dbReference type="ARBA" id="ARBA00022475"/>
    </source>
</evidence>
<evidence type="ECO:0000256" key="4">
    <source>
        <dbReference type="ARBA" id="ARBA00022989"/>
    </source>
</evidence>
<keyword evidence="5 7" id="KW-0472">Membrane</keyword>
<feature type="transmembrane region" description="Helical" evidence="7">
    <location>
        <begin position="308"/>
        <end position="332"/>
    </location>
</feature>
<keyword evidence="2" id="KW-1003">Cell membrane</keyword>
<keyword evidence="4 7" id="KW-1133">Transmembrane helix</keyword>
<feature type="transmembrane region" description="Helical" evidence="7">
    <location>
        <begin position="187"/>
        <end position="217"/>
    </location>
</feature>
<evidence type="ECO:0000256" key="1">
    <source>
        <dbReference type="ARBA" id="ARBA00004651"/>
    </source>
</evidence>
<evidence type="ECO:0000256" key="5">
    <source>
        <dbReference type="ARBA" id="ARBA00023136"/>
    </source>
</evidence>
<feature type="transmembrane region" description="Helical" evidence="7">
    <location>
        <begin position="229"/>
        <end position="251"/>
    </location>
</feature>
<dbReference type="RefSeq" id="WP_344138594.1">
    <property type="nucleotide sequence ID" value="NZ_BAAALT010000253.1"/>
</dbReference>
<dbReference type="InterPro" id="IPR050545">
    <property type="entry name" value="Mycobact_MmpL"/>
</dbReference>
<dbReference type="InterPro" id="IPR004869">
    <property type="entry name" value="MMPL_dom"/>
</dbReference>
<evidence type="ECO:0000313" key="9">
    <source>
        <dbReference type="EMBL" id="GAA1829200.1"/>
    </source>
</evidence>
<gene>
    <name evidence="9" type="ORF">GCM10009682_55100</name>
</gene>
<feature type="compositionally biased region" description="Basic residues" evidence="6">
    <location>
        <begin position="719"/>
        <end position="731"/>
    </location>
</feature>
<evidence type="ECO:0000259" key="8">
    <source>
        <dbReference type="PROSITE" id="PS50156"/>
    </source>
</evidence>
<sequence length="731" mass="77713">MFAWWGRCVVRFRWAVLVATVALIGVGATWGAAVFGSLTGGGFNDTNSPSAKAQERIVALWGRQDTDVLVLYRSSTLTVDQDGFQKPITDLVTTLRARPEVANVNSPYEPVGQALVAPDWHSLGVSIRLKATPSDPDAQAEALARIEPLLAVQGLEHEVGGLVPFVRDANEQVENDVTRAEVISLPILFVLMILIFRGLIAALTPILVGVVSILGALTVTRVLTNFTDVSVFAVNVITMIGLGMGIDYALFVVSRFREELAAGRTTAEAVERTLATAGRTVAVSGLVVTLALSGLVAFPLGFLRSMAYGGMAAVAVAMLAALTALPALLAVLGPRIDLVRVPLPRLRVGASSKSDDGGWARLARSVMNKPVRYALFVVVILVLLALPFSRAKFGGFDERTLPEGTPSRNVAERLITEFPNANVAPVLVVLENHASAADVTSFFDRIRAVPGVATSMIVKSDDRNTLIAVKLTAEASSEQARETALALRAVAPPPGATSSVTGRPTYDADQLASLGDRLPWMGLYVMVATFMLLFLAFGSLILPLKAILMNVISIGASFGVVVWIFQDGHLADLLGFTPTGYLEPTNLILMLALLFGLSTDYEVFLLSRVREEWDATGDNRLSVARGLQRTGGIITAAALLLIIVVAGFATGGAATIKMLGIGTVVAVAVDAALVRTLLVPALMRLLGDWNWWAPGPLAGVYRRYGISEAETPAVPKQRAGARPRPGARTRS</sequence>
<keyword evidence="10" id="KW-1185">Reference proteome</keyword>